<accession>A0ABW3NR59</accession>
<dbReference type="RefSeq" id="WP_380745456.1">
    <property type="nucleotide sequence ID" value="NZ_JBHTLI010000001.1"/>
</dbReference>
<protein>
    <submittedName>
        <fullName evidence="1">Alpha/beta hydrolase</fullName>
    </submittedName>
</protein>
<comment type="caution">
    <text evidence="1">The sequence shown here is derived from an EMBL/GenBank/DDBJ whole genome shotgun (WGS) entry which is preliminary data.</text>
</comment>
<dbReference type="InterPro" id="IPR029058">
    <property type="entry name" value="AB_hydrolase_fold"/>
</dbReference>
<proteinExistence type="predicted"/>
<dbReference type="Gene3D" id="3.40.50.1820">
    <property type="entry name" value="alpha/beta hydrolase"/>
    <property type="match status" value="1"/>
</dbReference>
<gene>
    <name evidence="1" type="ORF">ACFQ3Q_10420</name>
</gene>
<keyword evidence="2" id="KW-1185">Reference proteome</keyword>
<evidence type="ECO:0000313" key="2">
    <source>
        <dbReference type="Proteomes" id="UP001597131"/>
    </source>
</evidence>
<sequence>MKKRYWIPLVFLFVLVITYFSGPRPSVPSYSYELPDLPKDLQQLEDYVKRREASEPVRKDNQARIKWQDSVPQITEYSLVYLHGFAGSYRDGFPVNINIADSLNANLFLTRWGDHGLKPAESLENFSPEAAWNSAKEALVIGNLIGRKVIIMSTSTGGTLAIKLAAEYPELVYALINMSPNLEDDVPGAFILNSPWGYEVARLVSFGERKKVSHQKEIARQYWDTVYPSSALVDLQSLVETTMTPQTFKKVKTPVLTLYYKQNFIQKDEHVEVSFYPEVHKQFATPDSLVELTALETPGTHFIGSNIKSKDTEVVEKEILEYLKNKLKIDLSSE</sequence>
<organism evidence="1 2">
    <name type="scientific">Salegentibacter chungangensis</name>
    <dbReference type="NCBI Taxonomy" id="1335724"/>
    <lineage>
        <taxon>Bacteria</taxon>
        <taxon>Pseudomonadati</taxon>
        <taxon>Bacteroidota</taxon>
        <taxon>Flavobacteriia</taxon>
        <taxon>Flavobacteriales</taxon>
        <taxon>Flavobacteriaceae</taxon>
        <taxon>Salegentibacter</taxon>
    </lineage>
</organism>
<name>A0ABW3NR59_9FLAO</name>
<dbReference type="EMBL" id="JBHTLI010000001">
    <property type="protein sequence ID" value="MFD1096163.1"/>
    <property type="molecule type" value="Genomic_DNA"/>
</dbReference>
<dbReference type="SUPFAM" id="SSF53474">
    <property type="entry name" value="alpha/beta-Hydrolases"/>
    <property type="match status" value="1"/>
</dbReference>
<keyword evidence="1" id="KW-0378">Hydrolase</keyword>
<reference evidence="2" key="1">
    <citation type="journal article" date="2019" name="Int. J. Syst. Evol. Microbiol.">
        <title>The Global Catalogue of Microorganisms (GCM) 10K type strain sequencing project: providing services to taxonomists for standard genome sequencing and annotation.</title>
        <authorList>
            <consortium name="The Broad Institute Genomics Platform"/>
            <consortium name="The Broad Institute Genome Sequencing Center for Infectious Disease"/>
            <person name="Wu L."/>
            <person name="Ma J."/>
        </authorList>
    </citation>
    <scope>NUCLEOTIDE SEQUENCE [LARGE SCALE GENOMIC DNA]</scope>
    <source>
        <strain evidence="2">CCUG 64793</strain>
    </source>
</reference>
<dbReference type="Proteomes" id="UP001597131">
    <property type="component" value="Unassembled WGS sequence"/>
</dbReference>
<evidence type="ECO:0000313" key="1">
    <source>
        <dbReference type="EMBL" id="MFD1096163.1"/>
    </source>
</evidence>
<dbReference type="GO" id="GO:0016787">
    <property type="term" value="F:hydrolase activity"/>
    <property type="evidence" value="ECO:0007669"/>
    <property type="project" value="UniProtKB-KW"/>
</dbReference>